<evidence type="ECO:0000259" key="2">
    <source>
        <dbReference type="Pfam" id="PF13166"/>
    </source>
</evidence>
<evidence type="ECO:0000313" key="3">
    <source>
        <dbReference type="EMBL" id="MBO3100065.1"/>
    </source>
</evidence>
<gene>
    <name evidence="3" type="ORF">J4051_17465</name>
</gene>
<organism evidence="3 4">
    <name type="scientific">Gelidibacter pelagius</name>
    <dbReference type="NCBI Taxonomy" id="2819985"/>
    <lineage>
        <taxon>Bacteria</taxon>
        <taxon>Pseudomonadati</taxon>
        <taxon>Bacteroidota</taxon>
        <taxon>Flavobacteriia</taxon>
        <taxon>Flavobacteriales</taxon>
        <taxon>Flavobacteriaceae</taxon>
        <taxon>Gelidibacter</taxon>
    </lineage>
</organism>
<dbReference type="RefSeq" id="WP_208235172.1">
    <property type="nucleotide sequence ID" value="NZ_JAGEVG010000028.1"/>
</dbReference>
<dbReference type="Gene3D" id="3.40.50.300">
    <property type="entry name" value="P-loop containing nucleotide triphosphate hydrolases"/>
    <property type="match status" value="1"/>
</dbReference>
<accession>A0ABS3SWF8</accession>
<protein>
    <submittedName>
        <fullName evidence="3">AAA family ATPase</fullName>
    </submittedName>
</protein>
<proteinExistence type="predicted"/>
<feature type="coiled-coil region" evidence="1">
    <location>
        <begin position="264"/>
        <end position="298"/>
    </location>
</feature>
<dbReference type="Proteomes" id="UP000681315">
    <property type="component" value="Unassembled WGS sequence"/>
</dbReference>
<dbReference type="InterPro" id="IPR027417">
    <property type="entry name" value="P-loop_NTPase"/>
</dbReference>
<keyword evidence="1" id="KW-0175">Coiled coil</keyword>
<name>A0ABS3SWF8_9FLAO</name>
<comment type="caution">
    <text evidence="3">The sequence shown here is derived from an EMBL/GenBank/DDBJ whole genome shotgun (WGS) entry which is preliminary data.</text>
</comment>
<feature type="domain" description="Protein CR006 P-loop" evidence="2">
    <location>
        <begin position="18"/>
        <end position="686"/>
    </location>
</feature>
<feature type="coiled-coil region" evidence="1">
    <location>
        <begin position="364"/>
        <end position="433"/>
    </location>
</feature>
<dbReference type="Pfam" id="PF13166">
    <property type="entry name" value="AAA_13"/>
    <property type="match status" value="1"/>
</dbReference>
<sequence>MITKLNNFTHKSFIGYTNPNDLLFRAKNILFGYNGKGKSSIAIGIKDEFLKYTTKKPENLRIFDRDYISNSLLLENSDGKIKGVEASFGKGGVDIEIKIKELEKLIIKEDEIGKLDTVITKLRKEIRTEIDKIHDRRKGEANIQRKSKDESVERVIELYKKDFQDAKKIEADDEKLIKINGDNAIEKQIEQNENLKPLNLLKIQSPLIEEVKVIFKEEFGEDISIPEFEVVQWIESGLKLHKEGDNCKFCDNKLDFLDVKSKIAEYKKNKRHKATDKLKQLREQLQSFLESLKIIEKESKTYSTNIGNEIEQNFSAISEMKSTIESLITSCQTKIDSIENQQDFGFELLAETSKVIEESISTISKTKNEQLSELRKKKNNLTTLVKGAIGLEILKSVTIKDKLKEVKDKEVDLKEKRENNKKKHREIQNLKQQKSLTKDFADFVSQILNDINMSLKVSLDTDNRNYIIKSSNENATLTIRDISEGEKNLLALLFFYYELFADNKQQNIKPVIELIIVDDPISSMDDSNKFYILELMKNLLELQNQQIFVMTHSWDDYCNLSYGKENNQTFTTLEIRKNNGVSTLTKLSSREKPYNYLFKEIYEFSRKSDEDLKTECQIYHYPNVMRRIFEEWYGFKIGRDLNFTSNLQKQIECHFGITSNNQKTKLGLLIKVCNILSHSINGSMNPYEIHQSAKYLMRLIEDKDKLHFDNMKPQ</sequence>
<dbReference type="EMBL" id="JAGEVG010000028">
    <property type="protein sequence ID" value="MBO3100065.1"/>
    <property type="molecule type" value="Genomic_DNA"/>
</dbReference>
<dbReference type="InterPro" id="IPR026866">
    <property type="entry name" value="CR006_AAA"/>
</dbReference>
<evidence type="ECO:0000256" key="1">
    <source>
        <dbReference type="SAM" id="Coils"/>
    </source>
</evidence>
<dbReference type="SUPFAM" id="SSF52540">
    <property type="entry name" value="P-loop containing nucleoside triphosphate hydrolases"/>
    <property type="match status" value="1"/>
</dbReference>
<evidence type="ECO:0000313" key="4">
    <source>
        <dbReference type="Proteomes" id="UP000681315"/>
    </source>
</evidence>
<keyword evidence="4" id="KW-1185">Reference proteome</keyword>
<reference evidence="3 4" key="1">
    <citation type="submission" date="2021-03" db="EMBL/GenBank/DDBJ databases">
        <title>Gelidibacter sp. nov., isolated from costal sediment.</title>
        <authorList>
            <person name="Lun K.-Y."/>
        </authorList>
    </citation>
    <scope>NUCLEOTIDE SEQUENCE [LARGE SCALE GENOMIC DNA]</scope>
    <source>
        <strain evidence="3 4">DF109</strain>
    </source>
</reference>